<reference evidence="1 2" key="1">
    <citation type="submission" date="2020-05" db="EMBL/GenBank/DDBJ databases">
        <authorList>
            <person name="Campoy J."/>
            <person name="Schneeberger K."/>
            <person name="Spophaly S."/>
        </authorList>
    </citation>
    <scope>NUCLEOTIDE SEQUENCE [LARGE SCALE GENOMIC DNA]</scope>
    <source>
        <strain evidence="1">PruArmRojPasFocal</strain>
    </source>
</reference>
<protein>
    <submittedName>
        <fullName evidence="1">Uncharacterized protein</fullName>
    </submittedName>
</protein>
<organism evidence="1 2">
    <name type="scientific">Prunus armeniaca</name>
    <name type="common">Apricot</name>
    <name type="synonym">Armeniaca vulgaris</name>
    <dbReference type="NCBI Taxonomy" id="36596"/>
    <lineage>
        <taxon>Eukaryota</taxon>
        <taxon>Viridiplantae</taxon>
        <taxon>Streptophyta</taxon>
        <taxon>Embryophyta</taxon>
        <taxon>Tracheophyta</taxon>
        <taxon>Spermatophyta</taxon>
        <taxon>Magnoliopsida</taxon>
        <taxon>eudicotyledons</taxon>
        <taxon>Gunneridae</taxon>
        <taxon>Pentapetalae</taxon>
        <taxon>rosids</taxon>
        <taxon>fabids</taxon>
        <taxon>Rosales</taxon>
        <taxon>Rosaceae</taxon>
        <taxon>Amygdaloideae</taxon>
        <taxon>Amygdaleae</taxon>
        <taxon>Prunus</taxon>
    </lineage>
</organism>
<dbReference type="AlphaFoldDB" id="A0A6J5VFZ5"/>
<evidence type="ECO:0000313" key="1">
    <source>
        <dbReference type="EMBL" id="CAB4286824.1"/>
    </source>
</evidence>
<dbReference type="Proteomes" id="UP000507222">
    <property type="component" value="Unassembled WGS sequence"/>
</dbReference>
<sequence length="131" mass="15016">MEEPFLYLSGPWSLMNEHISLGPCIVTCTRLSANLVVQNLYEAVGHPKSRLIIKTKGLVMVSHVQGVFHGQKLIFLCFCWTPAHDTAELKSFGQIYACQWRRVWPLNLLHRYRACMTLPRAPFAMANETRL</sequence>
<dbReference type="EMBL" id="CAEKDK010000007">
    <property type="protein sequence ID" value="CAB4286824.1"/>
    <property type="molecule type" value="Genomic_DNA"/>
</dbReference>
<gene>
    <name evidence="1" type="ORF">CURHAP_LOCUS44554</name>
</gene>
<accession>A0A6J5VFZ5</accession>
<evidence type="ECO:0000313" key="2">
    <source>
        <dbReference type="Proteomes" id="UP000507222"/>
    </source>
</evidence>
<name>A0A6J5VFZ5_PRUAR</name>
<proteinExistence type="predicted"/>